<accession>A0ACA9LF79</accession>
<proteinExistence type="predicted"/>
<gene>
    <name evidence="1" type="ORF">SCALOS_LOCUS4228</name>
</gene>
<sequence length="321" mass="37171">MSATLQRQTFKIPTSEHKGCSRKRFYFETDEPSYNVNKRVKTPHLVNSVHSSTLPFSTFRYHGSDKKLVSLFASNNIDLKENQVDVESESYSETSRIIDLSTGESLKPISNVEQERQKLKRPIEFVENDNEDFSSTECLNIDEVNTNFYKKIKTSETPTENYIEDIEEDNPKLIEHTVDTVQEFKNCVTTRPSTFNISNTSMIIKGKNSTKIEFTAQYQEAFNKYMRSQLENVKNDDQNVYGKEMILYRQNNDGYIVKDDDNGNSDDYTIDSKGKIFEIEDDNDIQMFDTDETNTNYPDVDLSFDEGGQSLDEDDKMDIDE</sequence>
<evidence type="ECO:0000313" key="1">
    <source>
        <dbReference type="EMBL" id="CAG8525067.1"/>
    </source>
</evidence>
<reference evidence="1" key="1">
    <citation type="submission" date="2021-06" db="EMBL/GenBank/DDBJ databases">
        <authorList>
            <person name="Kallberg Y."/>
            <person name="Tangrot J."/>
            <person name="Rosling A."/>
        </authorList>
    </citation>
    <scope>NUCLEOTIDE SEQUENCE</scope>
    <source>
        <strain evidence="1">AU212A</strain>
    </source>
</reference>
<protein>
    <submittedName>
        <fullName evidence="1">8560_t:CDS:1</fullName>
    </submittedName>
</protein>
<name>A0ACA9LF79_9GLOM</name>
<dbReference type="Proteomes" id="UP000789860">
    <property type="component" value="Unassembled WGS sequence"/>
</dbReference>
<keyword evidence="2" id="KW-1185">Reference proteome</keyword>
<comment type="caution">
    <text evidence="1">The sequence shown here is derived from an EMBL/GenBank/DDBJ whole genome shotgun (WGS) entry which is preliminary data.</text>
</comment>
<organism evidence="1 2">
    <name type="scientific">Scutellospora calospora</name>
    <dbReference type="NCBI Taxonomy" id="85575"/>
    <lineage>
        <taxon>Eukaryota</taxon>
        <taxon>Fungi</taxon>
        <taxon>Fungi incertae sedis</taxon>
        <taxon>Mucoromycota</taxon>
        <taxon>Glomeromycotina</taxon>
        <taxon>Glomeromycetes</taxon>
        <taxon>Diversisporales</taxon>
        <taxon>Gigasporaceae</taxon>
        <taxon>Scutellospora</taxon>
    </lineage>
</organism>
<dbReference type="EMBL" id="CAJVPM010005512">
    <property type="protein sequence ID" value="CAG8525067.1"/>
    <property type="molecule type" value="Genomic_DNA"/>
</dbReference>
<evidence type="ECO:0000313" key="2">
    <source>
        <dbReference type="Proteomes" id="UP000789860"/>
    </source>
</evidence>